<proteinExistence type="predicted"/>
<organism evidence="2">
    <name type="scientific">Myoviridae sp. ctcyQ27</name>
    <dbReference type="NCBI Taxonomy" id="2825139"/>
    <lineage>
        <taxon>Viruses</taxon>
        <taxon>Duplodnaviria</taxon>
        <taxon>Heunggongvirae</taxon>
        <taxon>Uroviricota</taxon>
        <taxon>Caudoviricetes</taxon>
    </lineage>
</organism>
<evidence type="ECO:0000256" key="1">
    <source>
        <dbReference type="SAM" id="Coils"/>
    </source>
</evidence>
<keyword evidence="1" id="KW-0175">Coiled coil</keyword>
<protein>
    <submittedName>
        <fullName evidence="2">Uncharacterized protein</fullName>
    </submittedName>
</protein>
<name>A0A8S5UFP3_9CAUD</name>
<evidence type="ECO:0000313" key="2">
    <source>
        <dbReference type="EMBL" id="DAF93226.1"/>
    </source>
</evidence>
<reference evidence="2" key="1">
    <citation type="journal article" date="2021" name="Proc. Natl. Acad. Sci. U.S.A.">
        <title>A Catalog of Tens of Thousands of Viruses from Human Metagenomes Reveals Hidden Associations with Chronic Diseases.</title>
        <authorList>
            <person name="Tisza M.J."/>
            <person name="Buck C.B."/>
        </authorList>
    </citation>
    <scope>NUCLEOTIDE SEQUENCE</scope>
    <source>
        <strain evidence="2">CtcyQ27</strain>
    </source>
</reference>
<accession>A0A8S5UFP3</accession>
<sequence length="389" mass="45150">MRALNYDFSGLTKSLSYLVNGGTKSGYNVSMELDKFFSDLKCTSVQYTDNTDNEFFGLYIKNTNMTPRKAVPREGDLDYTPCNYSIEIDSKLASVLNPVELTAVIINEIKNIISVQSLEKFRDAFDFYIGMNNFSINLELMNNHPNLFRLMYDESVATLLSVFRLPTSDIIVADDFMVGCGLYEEFNSAMDKVKRLKESIFTDELGNKLLTMQWYISVINDSITDTRYISSILRRGFKLTGSKLLRANILNSIKELEPMTDTTERYYKSLTEAAGKKSLAMQIKDSGLRAIEQDVYEYTMRIKNIEDENDALLLMRQLNNRIAILEDYIAQEELDERVYQKWNKVLEKYYSLRESLTKKTIYKQKMYGLFADYNVLQQMYMRGELNTVY</sequence>
<feature type="coiled-coil region" evidence="1">
    <location>
        <begin position="288"/>
        <end position="335"/>
    </location>
</feature>
<dbReference type="EMBL" id="BK016080">
    <property type="protein sequence ID" value="DAF93226.1"/>
    <property type="molecule type" value="Genomic_DNA"/>
</dbReference>